<dbReference type="EMBL" id="CP035913">
    <property type="protein sequence ID" value="QBE64024.1"/>
    <property type="molecule type" value="Genomic_DNA"/>
</dbReference>
<name>A0A4P6KYR1_9BURK</name>
<dbReference type="GO" id="GO:0032259">
    <property type="term" value="P:methylation"/>
    <property type="evidence" value="ECO:0007669"/>
    <property type="project" value="UniProtKB-KW"/>
</dbReference>
<dbReference type="InterPro" id="IPR029044">
    <property type="entry name" value="Nucleotide-diphossugar_trans"/>
</dbReference>
<dbReference type="InterPro" id="IPR029063">
    <property type="entry name" value="SAM-dependent_MTases_sf"/>
</dbReference>
<reference evidence="1 2" key="1">
    <citation type="submission" date="2019-02" db="EMBL/GenBank/DDBJ databases">
        <title>Draft Genome Sequences of Six Type Strains of the Genus Massilia.</title>
        <authorList>
            <person name="Miess H."/>
            <person name="Frediansyhah A."/>
            <person name="Gross H."/>
        </authorList>
    </citation>
    <scope>NUCLEOTIDE SEQUENCE [LARGE SCALE GENOMIC DNA]</scope>
    <source>
        <strain evidence="1 2">DSM 17473</strain>
    </source>
</reference>
<dbReference type="Gene3D" id="3.90.550.10">
    <property type="entry name" value="Spore Coat Polysaccharide Biosynthesis Protein SpsA, Chain A"/>
    <property type="match status" value="1"/>
</dbReference>
<dbReference type="SUPFAM" id="SSF53335">
    <property type="entry name" value="S-adenosyl-L-methionine-dependent methyltransferases"/>
    <property type="match status" value="1"/>
</dbReference>
<keyword evidence="1" id="KW-0808">Transferase</keyword>
<dbReference type="OrthoDB" id="9790457at2"/>
<dbReference type="AlphaFoldDB" id="A0A4P6KYR1"/>
<dbReference type="GO" id="GO:0008168">
    <property type="term" value="F:methyltransferase activity"/>
    <property type="evidence" value="ECO:0007669"/>
    <property type="project" value="UniProtKB-KW"/>
</dbReference>
<dbReference type="CDD" id="cd02440">
    <property type="entry name" value="AdoMet_MTases"/>
    <property type="match status" value="1"/>
</dbReference>
<dbReference type="KEGG" id="plue:EWM63_14335"/>
<keyword evidence="1" id="KW-0489">Methyltransferase</keyword>
<accession>A0A4P6KYR1</accession>
<dbReference type="Pfam" id="PF13489">
    <property type="entry name" value="Methyltransf_23"/>
    <property type="match status" value="1"/>
</dbReference>
<sequence>MRCPINTWCARSPRKNKRHIMQTNAIPVQDIPVVTVSYNSPDLIEALLRTFRQFYPNKVYVIDGSRPEIAAQIGPITQRFENVEFIPFGYNIHHGPGMTWAIENLGLEGQVLFLDSDVEIKRAGFLESLQSHLQPGMWGVGGIQLVNEQGYDRPDDGPVAYLHPACMLVNMDVVRQWPLPIKHGAPLITTMLALHQSGNRDLIGHVDWVKDDFHSPEAIHYIKHPWQGTVLRTGGYHYDLPSTGSEVNAHLLHFMPQDAQRIVDIGCGDGTFAKAYRARFPICRYTGIEKDGAKADLARPHCDYVFDADMELADERLLTHAAGADCWVLGEVLGEFRDPAAVLATIRRLIAPGGKLVLSIRNAQHWSVQAGLAIGDLRYREGGIVTPGDLHLYTRGTVLDALRQAGFEFAAGSPVIRDEPGRDAFLPAIRALAQASGNDGEQAAQDALAWQYVIVAHLV</sequence>
<protein>
    <submittedName>
        <fullName evidence="1">Methyltransferase domain-containing protein</fullName>
    </submittedName>
</protein>
<evidence type="ECO:0000313" key="2">
    <source>
        <dbReference type="Proteomes" id="UP000290637"/>
    </source>
</evidence>
<evidence type="ECO:0000313" key="1">
    <source>
        <dbReference type="EMBL" id="QBE64024.1"/>
    </source>
</evidence>
<dbReference type="Proteomes" id="UP000290637">
    <property type="component" value="Chromosome"/>
</dbReference>
<organism evidence="1 2">
    <name type="scientific">Pseudoduganella lutea</name>
    <dbReference type="NCBI Taxonomy" id="321985"/>
    <lineage>
        <taxon>Bacteria</taxon>
        <taxon>Pseudomonadati</taxon>
        <taxon>Pseudomonadota</taxon>
        <taxon>Betaproteobacteria</taxon>
        <taxon>Burkholderiales</taxon>
        <taxon>Oxalobacteraceae</taxon>
        <taxon>Telluria group</taxon>
        <taxon>Pseudoduganella</taxon>
    </lineage>
</organism>
<keyword evidence="2" id="KW-1185">Reference proteome</keyword>
<dbReference type="Gene3D" id="3.40.50.150">
    <property type="entry name" value="Vaccinia Virus protein VP39"/>
    <property type="match status" value="1"/>
</dbReference>
<dbReference type="SUPFAM" id="SSF53448">
    <property type="entry name" value="Nucleotide-diphospho-sugar transferases"/>
    <property type="match status" value="1"/>
</dbReference>
<proteinExistence type="predicted"/>
<dbReference type="PANTHER" id="PTHR43861">
    <property type="entry name" value="TRANS-ACONITATE 2-METHYLTRANSFERASE-RELATED"/>
    <property type="match status" value="1"/>
</dbReference>
<gene>
    <name evidence="1" type="ORF">EWM63_14335</name>
</gene>